<accession>B1YXJ6</accession>
<dbReference type="KEGG" id="bac:BamMC406_4603"/>
<dbReference type="Gene3D" id="2.60.40.4150">
    <property type="entry name" value="Type VI secretion system, lipoprotein SciN"/>
    <property type="match status" value="1"/>
</dbReference>
<dbReference type="AlphaFoldDB" id="B1YXJ6"/>
<proteinExistence type="predicted"/>
<evidence type="ECO:0000313" key="1">
    <source>
        <dbReference type="EMBL" id="ACB67058.1"/>
    </source>
</evidence>
<evidence type="ECO:0000313" key="2">
    <source>
        <dbReference type="Proteomes" id="UP000001680"/>
    </source>
</evidence>
<gene>
    <name evidence="1" type="ordered locus">BamMC406_4603</name>
</gene>
<reference evidence="2" key="1">
    <citation type="submission" date="2008-04" db="EMBL/GenBank/DDBJ databases">
        <title>Complete sequence of chromosome 2 of Burkholderia ambifaria MC40-6.</title>
        <authorList>
            <person name="Copeland A."/>
            <person name="Lucas S."/>
            <person name="Lapidus A."/>
            <person name="Glavina del Rio T."/>
            <person name="Dalin E."/>
            <person name="Tice H."/>
            <person name="Pitluck S."/>
            <person name="Chain P."/>
            <person name="Malfatti S."/>
            <person name="Shin M."/>
            <person name="Vergez L."/>
            <person name="Lang D."/>
            <person name="Schmutz J."/>
            <person name="Larimer F."/>
            <person name="Land M."/>
            <person name="Hauser L."/>
            <person name="Kyrpides N."/>
            <person name="Lykidis A."/>
            <person name="Ramette A."/>
            <person name="Konstantinidis K."/>
            <person name="Tiedje J."/>
            <person name="Richardson P."/>
        </authorList>
    </citation>
    <scope>NUCLEOTIDE SEQUENCE [LARGE SCALE GENOMIC DNA]</scope>
    <source>
        <strain evidence="2">MC40-6</strain>
    </source>
</reference>
<organism evidence="1 2">
    <name type="scientific">Burkholderia ambifaria (strain MC40-6)</name>
    <dbReference type="NCBI Taxonomy" id="398577"/>
    <lineage>
        <taxon>Bacteria</taxon>
        <taxon>Pseudomonadati</taxon>
        <taxon>Pseudomonadota</taxon>
        <taxon>Betaproteobacteria</taxon>
        <taxon>Burkholderiales</taxon>
        <taxon>Burkholderiaceae</taxon>
        <taxon>Burkholderia</taxon>
        <taxon>Burkholderia cepacia complex</taxon>
    </lineage>
</organism>
<name>B1YXJ6_BURA4</name>
<dbReference type="EMBL" id="CP001026">
    <property type="protein sequence ID" value="ACB67058.1"/>
    <property type="molecule type" value="Genomic_DNA"/>
</dbReference>
<dbReference type="InterPro" id="IPR038706">
    <property type="entry name" value="Type_VI_SciN-like_sf"/>
</dbReference>
<protein>
    <submittedName>
        <fullName evidence="1">Uncharacterized protein</fullName>
    </submittedName>
</protein>
<dbReference type="Proteomes" id="UP000001680">
    <property type="component" value="Chromosome 2"/>
</dbReference>
<dbReference type="RefSeq" id="WP_012366353.1">
    <property type="nucleotide sequence ID" value="NC_010552.1"/>
</dbReference>
<sequence length="56" mass="6222">MKLSAPMPDDVQAVGVAGFFRDQGGAEWQLVIPKSHWKKTDPVKLIVTGNRMELMP</sequence>
<dbReference type="HOGENOM" id="CLU_3005214_0_0_4"/>